<dbReference type="PANTHER" id="PTHR35936">
    <property type="entry name" value="MEMBRANE-BOUND LYTIC MUREIN TRANSGLYCOSYLASE F"/>
    <property type="match status" value="1"/>
</dbReference>
<dbReference type="Pfam" id="PF00497">
    <property type="entry name" value="SBP_bac_3"/>
    <property type="match status" value="1"/>
</dbReference>
<dbReference type="Proteomes" id="UP000606935">
    <property type="component" value="Unassembled WGS sequence"/>
</dbReference>
<reference evidence="4" key="2">
    <citation type="submission" date="2020-09" db="EMBL/GenBank/DDBJ databases">
        <authorList>
            <person name="Sun Q."/>
            <person name="Zhou Y."/>
        </authorList>
    </citation>
    <scope>NUCLEOTIDE SEQUENCE</scope>
    <source>
        <strain evidence="4">CGMCC 1.7086</strain>
    </source>
</reference>
<evidence type="ECO:0000256" key="1">
    <source>
        <dbReference type="ARBA" id="ARBA00010333"/>
    </source>
</evidence>
<proteinExistence type="inferred from homology"/>
<protein>
    <recommendedName>
        <fullName evidence="3">Solute-binding protein family 3/N-terminal domain-containing protein</fullName>
    </recommendedName>
</protein>
<organism evidence="4 5">
    <name type="scientific">Bowmanella pacifica</name>
    <dbReference type="NCBI Taxonomy" id="502051"/>
    <lineage>
        <taxon>Bacteria</taxon>
        <taxon>Pseudomonadati</taxon>
        <taxon>Pseudomonadota</taxon>
        <taxon>Gammaproteobacteria</taxon>
        <taxon>Alteromonadales</taxon>
        <taxon>Alteromonadaceae</taxon>
        <taxon>Bowmanella</taxon>
    </lineage>
</organism>
<evidence type="ECO:0000259" key="3">
    <source>
        <dbReference type="Pfam" id="PF00497"/>
    </source>
</evidence>
<comment type="caution">
    <text evidence="4">The sequence shown here is derived from an EMBL/GenBank/DDBJ whole genome shotgun (WGS) entry which is preliminary data.</text>
</comment>
<gene>
    <name evidence="4" type="ORF">GCM10010982_31120</name>
</gene>
<reference evidence="4" key="1">
    <citation type="journal article" date="2014" name="Int. J. Syst. Evol. Microbiol.">
        <title>Complete genome sequence of Corynebacterium casei LMG S-19264T (=DSM 44701T), isolated from a smear-ripened cheese.</title>
        <authorList>
            <consortium name="US DOE Joint Genome Institute (JGI-PGF)"/>
            <person name="Walter F."/>
            <person name="Albersmeier A."/>
            <person name="Kalinowski J."/>
            <person name="Ruckert C."/>
        </authorList>
    </citation>
    <scope>NUCLEOTIDE SEQUENCE</scope>
    <source>
        <strain evidence="4">CGMCC 1.7086</strain>
    </source>
</reference>
<evidence type="ECO:0000313" key="4">
    <source>
        <dbReference type="EMBL" id="GGO72602.1"/>
    </source>
</evidence>
<dbReference type="SUPFAM" id="SSF53850">
    <property type="entry name" value="Periplasmic binding protein-like II"/>
    <property type="match status" value="1"/>
</dbReference>
<dbReference type="InterPro" id="IPR001638">
    <property type="entry name" value="Solute-binding_3/MltF_N"/>
</dbReference>
<keyword evidence="5" id="KW-1185">Reference proteome</keyword>
<evidence type="ECO:0000313" key="5">
    <source>
        <dbReference type="Proteomes" id="UP000606935"/>
    </source>
</evidence>
<feature type="domain" description="Solute-binding protein family 3/N-terminal" evidence="3">
    <location>
        <begin position="1"/>
        <end position="207"/>
    </location>
</feature>
<dbReference type="PANTHER" id="PTHR35936:SF20">
    <property type="entry name" value="ABC TRANSPORTER ARGININE-BINDING PROTEIN 2-RELATED"/>
    <property type="match status" value="1"/>
</dbReference>
<comment type="similarity">
    <text evidence="1">Belongs to the bacterial solute-binding protein 3 family.</text>
</comment>
<dbReference type="AlphaFoldDB" id="A0A917Z1M9"/>
<name>A0A917Z1M9_9ALTE</name>
<accession>A0A917Z1M9</accession>
<dbReference type="EMBL" id="BMLS01000005">
    <property type="protein sequence ID" value="GGO72602.1"/>
    <property type="molecule type" value="Genomic_DNA"/>
</dbReference>
<sequence length="218" mass="24975">MDADMARLILTEAGCEVEWHLWPMTGARIIRSLKDGEFDVMIRASDTEKRREYAYFSRPYRQEVVGLFSQKRAGLPSALTLDKALAEGLRLIGPASGWYGEHFQQLRSKWRALNLYTSYPDAAKGAELLFANPSRGDLILVDADIFFHFVGPARYESVIVHGSDLFVTPAHLMLRKEAVDEEDLQAIDQAIQVLRRDGRLQEMEKHYRPRPLLQILQE</sequence>
<keyword evidence="2" id="KW-0732">Signal</keyword>
<dbReference type="Gene3D" id="3.40.190.10">
    <property type="entry name" value="Periplasmic binding protein-like II"/>
    <property type="match status" value="2"/>
</dbReference>
<evidence type="ECO:0000256" key="2">
    <source>
        <dbReference type="ARBA" id="ARBA00022729"/>
    </source>
</evidence>